<evidence type="ECO:0000313" key="1">
    <source>
        <dbReference type="EMBL" id="PUZ76474.1"/>
    </source>
</evidence>
<dbReference type="GO" id="GO:0006812">
    <property type="term" value="P:monoatomic cation transport"/>
    <property type="evidence" value="ECO:0007669"/>
    <property type="project" value="InterPro"/>
</dbReference>
<dbReference type="PANTHER" id="PTHR35484:SF2">
    <property type="entry name" value="OUTER ENVELOPE PORE PROTEIN 37, CHLOROPLASTIC"/>
    <property type="match status" value="1"/>
</dbReference>
<dbReference type="GO" id="GO:0009707">
    <property type="term" value="C:chloroplast outer membrane"/>
    <property type="evidence" value="ECO:0007669"/>
    <property type="project" value="TreeGrafter"/>
</dbReference>
<dbReference type="PANTHER" id="PTHR35484">
    <property type="entry name" value="OUTER ENVELOPE PORE PROTEIN 37, CHLOROPLASTIC"/>
    <property type="match status" value="1"/>
</dbReference>
<dbReference type="GO" id="GO:0005216">
    <property type="term" value="F:monoatomic ion channel activity"/>
    <property type="evidence" value="ECO:0007669"/>
    <property type="project" value="InterPro"/>
</dbReference>
<evidence type="ECO:0000313" key="2">
    <source>
        <dbReference type="Proteomes" id="UP000244336"/>
    </source>
</evidence>
<dbReference type="Proteomes" id="UP000244336">
    <property type="component" value="Chromosome 1"/>
</dbReference>
<dbReference type="InterPro" id="IPR038951">
    <property type="entry name" value="OEP37-like"/>
</dbReference>
<keyword evidence="2" id="KW-1185">Reference proteome</keyword>
<proteinExistence type="predicted"/>
<dbReference type="AlphaFoldDB" id="A0A2T7F8R6"/>
<reference evidence="1 2" key="1">
    <citation type="submission" date="2018-04" db="EMBL/GenBank/DDBJ databases">
        <title>WGS assembly of Panicum hallii var. hallii HAL2.</title>
        <authorList>
            <person name="Lovell J."/>
            <person name="Jenkins J."/>
            <person name="Lowry D."/>
            <person name="Mamidi S."/>
            <person name="Sreedasyam A."/>
            <person name="Weng X."/>
            <person name="Barry K."/>
            <person name="Bonette J."/>
            <person name="Campitelli B."/>
            <person name="Daum C."/>
            <person name="Gordon S."/>
            <person name="Gould B."/>
            <person name="Lipzen A."/>
            <person name="MacQueen A."/>
            <person name="Palacio-Mejia J."/>
            <person name="Plott C."/>
            <person name="Shakirov E."/>
            <person name="Shu S."/>
            <person name="Yoshinaga Y."/>
            <person name="Zane M."/>
            <person name="Rokhsar D."/>
            <person name="Grimwood J."/>
            <person name="Schmutz J."/>
            <person name="Juenger T."/>
        </authorList>
    </citation>
    <scope>NUCLEOTIDE SEQUENCE [LARGE SCALE GENOMIC DNA]</scope>
    <source>
        <strain evidence="2">cv. HAL2</strain>
    </source>
</reference>
<sequence>MFQAVYIKIDAVDLLCLSGRGFKPLDHQTSTSSSSASGTFTKSLLPRLQFQFLAANLSAVDSLDRTNGQPIYLWYKLQQGEISVITRLGDPLYKLELSSLVPYSGLPSATFHFPIGQVSVEESRNEEEEKLLSVNGIAKSDFLDGVLTAQYDKNNLNLRYCYKDSELTLVPSVSLPSNAVSIDFKTRFGPSDKLSYHYNFDTDAWNAVYKHTVGKNFKVKAGYDSEAQVGWTSLWVGEEEGKVKTAPMKTKLQLMLQVHQDNFRNPYFLFNVKKQWDL</sequence>
<gene>
    <name evidence="1" type="ORF">GQ55_1G293900</name>
</gene>
<organism evidence="1 2">
    <name type="scientific">Panicum hallii var. hallii</name>
    <dbReference type="NCBI Taxonomy" id="1504633"/>
    <lineage>
        <taxon>Eukaryota</taxon>
        <taxon>Viridiplantae</taxon>
        <taxon>Streptophyta</taxon>
        <taxon>Embryophyta</taxon>
        <taxon>Tracheophyta</taxon>
        <taxon>Spermatophyta</taxon>
        <taxon>Magnoliopsida</taxon>
        <taxon>Liliopsida</taxon>
        <taxon>Poales</taxon>
        <taxon>Poaceae</taxon>
        <taxon>PACMAD clade</taxon>
        <taxon>Panicoideae</taxon>
        <taxon>Panicodae</taxon>
        <taxon>Paniceae</taxon>
        <taxon>Panicinae</taxon>
        <taxon>Panicum</taxon>
        <taxon>Panicum sect. Panicum</taxon>
    </lineage>
</organism>
<dbReference type="Gramene" id="PUZ76474">
    <property type="protein sequence ID" value="PUZ76474"/>
    <property type="gene ID" value="GQ55_1G293900"/>
</dbReference>
<dbReference type="EMBL" id="CM009749">
    <property type="protein sequence ID" value="PUZ76474.1"/>
    <property type="molecule type" value="Genomic_DNA"/>
</dbReference>
<evidence type="ECO:0008006" key="3">
    <source>
        <dbReference type="Google" id="ProtNLM"/>
    </source>
</evidence>
<name>A0A2T7F8R6_9POAL</name>
<accession>A0A2T7F8R6</accession>
<dbReference type="OrthoDB" id="2011802at2759"/>
<protein>
    <recommendedName>
        <fullName evidence="3">Outer envelope pore protein 37, chloroplastic</fullName>
    </recommendedName>
</protein>